<dbReference type="Proteomes" id="UP001732700">
    <property type="component" value="Chromosome 7C"/>
</dbReference>
<dbReference type="EnsemblPlants" id="AVESA.00010b.r2.7CG0682390.1">
    <property type="protein sequence ID" value="AVESA.00010b.r2.7CG0682390.1.CDS.1"/>
    <property type="gene ID" value="AVESA.00010b.r2.7CG0682390"/>
</dbReference>
<reference evidence="1" key="2">
    <citation type="submission" date="2025-09" db="UniProtKB">
        <authorList>
            <consortium name="EnsemblPlants"/>
        </authorList>
    </citation>
    <scope>IDENTIFICATION</scope>
</reference>
<accession>A0ACD6A525</accession>
<proteinExistence type="predicted"/>
<keyword evidence="2" id="KW-1185">Reference proteome</keyword>
<evidence type="ECO:0000313" key="1">
    <source>
        <dbReference type="EnsemblPlants" id="AVESA.00010b.r2.7CG0682390.1.CDS.1"/>
    </source>
</evidence>
<sequence length="382" mass="41312">MSLAPMMSSSRLGDLQAFDDTKAGVKGLIDAGVTTLPSFFHHPPQNLPKPAVQDSPGQAAAAGGSSSFTIPVIDLAGVTTADPSRRAELVGEVLSAANKFGFFQVLNHGVPESAMSGMLSAVRGFNEEPVEVKRAYYTRDHGRSVRYHCNQDLFRSSAAKWRDTVYLEMAPREPAPEEIPAALRGIAVEYTRQVKRLGSTLLELLSEALGVRSGYLEKEAGCLDWILVGAHYYPACPEPHLTMGATTHSDYSFLTVLLQDSVGSGALQVLVQEKEGEQEEGRWVDVHAVPGALVVNIGDFLQLISNDRFKSVQHRVVSKKEGPRASVACFFQTYGAAAATKVCAPIVFPDGTPPVYKSATVEELLVSFRAKNGHATLDHFRL</sequence>
<organism evidence="1 2">
    <name type="scientific">Avena sativa</name>
    <name type="common">Oat</name>
    <dbReference type="NCBI Taxonomy" id="4498"/>
    <lineage>
        <taxon>Eukaryota</taxon>
        <taxon>Viridiplantae</taxon>
        <taxon>Streptophyta</taxon>
        <taxon>Embryophyta</taxon>
        <taxon>Tracheophyta</taxon>
        <taxon>Spermatophyta</taxon>
        <taxon>Magnoliopsida</taxon>
        <taxon>Liliopsida</taxon>
        <taxon>Poales</taxon>
        <taxon>Poaceae</taxon>
        <taxon>BOP clade</taxon>
        <taxon>Pooideae</taxon>
        <taxon>Poodae</taxon>
        <taxon>Poeae</taxon>
        <taxon>Poeae Chloroplast Group 1 (Aveneae type)</taxon>
        <taxon>Aveninae</taxon>
        <taxon>Avena</taxon>
    </lineage>
</organism>
<protein>
    <submittedName>
        <fullName evidence="1">Uncharacterized protein</fullName>
    </submittedName>
</protein>
<name>A0ACD6A525_AVESA</name>
<evidence type="ECO:0000313" key="2">
    <source>
        <dbReference type="Proteomes" id="UP001732700"/>
    </source>
</evidence>
<reference evidence="1" key="1">
    <citation type="submission" date="2021-05" db="EMBL/GenBank/DDBJ databases">
        <authorList>
            <person name="Scholz U."/>
            <person name="Mascher M."/>
            <person name="Fiebig A."/>
        </authorList>
    </citation>
    <scope>NUCLEOTIDE SEQUENCE [LARGE SCALE GENOMIC DNA]</scope>
</reference>